<keyword evidence="2" id="KW-0408">Iron</keyword>
<evidence type="ECO:0000256" key="3">
    <source>
        <dbReference type="RuleBase" id="RU003457"/>
    </source>
</evidence>
<comment type="similarity">
    <text evidence="1 3">Belongs to the pirin family.</text>
</comment>
<accession>A0A6F8PMC7</accession>
<evidence type="ECO:0000259" key="4">
    <source>
        <dbReference type="Pfam" id="PF02678"/>
    </source>
</evidence>
<dbReference type="InterPro" id="IPR011051">
    <property type="entry name" value="RmlC_Cupin_sf"/>
</dbReference>
<dbReference type="Proteomes" id="UP000501466">
    <property type="component" value="Chromosome"/>
</dbReference>
<dbReference type="GO" id="GO:0046872">
    <property type="term" value="F:metal ion binding"/>
    <property type="evidence" value="ECO:0007669"/>
    <property type="project" value="UniProtKB-KW"/>
</dbReference>
<dbReference type="AlphaFoldDB" id="A0A6F8PMC7"/>
<dbReference type="Pfam" id="PF02678">
    <property type="entry name" value="Pirin"/>
    <property type="match status" value="1"/>
</dbReference>
<dbReference type="SUPFAM" id="SSF51182">
    <property type="entry name" value="RmlC-like cupins"/>
    <property type="match status" value="1"/>
</dbReference>
<proteinExistence type="inferred from homology"/>
<dbReference type="InterPro" id="IPR003829">
    <property type="entry name" value="Pirin_N_dom"/>
</dbReference>
<dbReference type="InterPro" id="IPR008778">
    <property type="entry name" value="Pirin_C_dom"/>
</dbReference>
<reference evidence="7" key="1">
    <citation type="submission" date="2019-11" db="EMBL/GenBank/DDBJ databases">
        <title>Isolation and characterization of two novel species in the genus Thiomicrorhabdus.</title>
        <authorList>
            <person name="Mochizuki J."/>
            <person name="Kojima H."/>
            <person name="Fukui M."/>
        </authorList>
    </citation>
    <scope>NUCLEOTIDE SEQUENCE [LARGE SCALE GENOMIC DNA]</scope>
    <source>
        <strain evidence="7">AkT22</strain>
    </source>
</reference>
<dbReference type="InterPro" id="IPR012093">
    <property type="entry name" value="Pirin"/>
</dbReference>
<gene>
    <name evidence="6" type="ORF">THMIRHAT_10050</name>
</gene>
<feature type="domain" description="Pirin N-terminal" evidence="4">
    <location>
        <begin position="19"/>
        <end position="119"/>
    </location>
</feature>
<keyword evidence="2" id="KW-0479">Metal-binding</keyword>
<feature type="binding site" evidence="2">
    <location>
        <position position="103"/>
    </location>
    <ligand>
        <name>Fe cation</name>
        <dbReference type="ChEBI" id="CHEBI:24875"/>
    </ligand>
</feature>
<evidence type="ECO:0000313" key="7">
    <source>
        <dbReference type="Proteomes" id="UP000501466"/>
    </source>
</evidence>
<feature type="binding site" evidence="2">
    <location>
        <position position="59"/>
    </location>
    <ligand>
        <name>Fe cation</name>
        <dbReference type="ChEBI" id="CHEBI:24875"/>
    </ligand>
</feature>
<dbReference type="EMBL" id="AP021888">
    <property type="protein sequence ID" value="BBP43259.1"/>
    <property type="molecule type" value="Genomic_DNA"/>
</dbReference>
<organism evidence="6 7">
    <name type="scientific">Thiosulfativibrio zosterae</name>
    <dbReference type="NCBI Taxonomy" id="2675053"/>
    <lineage>
        <taxon>Bacteria</taxon>
        <taxon>Pseudomonadati</taxon>
        <taxon>Pseudomonadota</taxon>
        <taxon>Gammaproteobacteria</taxon>
        <taxon>Thiotrichales</taxon>
        <taxon>Piscirickettsiaceae</taxon>
        <taxon>Thiosulfativibrio</taxon>
    </lineage>
</organism>
<evidence type="ECO:0000256" key="1">
    <source>
        <dbReference type="ARBA" id="ARBA00008416"/>
    </source>
</evidence>
<dbReference type="CDD" id="cd02909">
    <property type="entry name" value="cupin_pirin_N"/>
    <property type="match status" value="1"/>
</dbReference>
<dbReference type="Gene3D" id="2.60.120.10">
    <property type="entry name" value="Jelly Rolls"/>
    <property type="match status" value="2"/>
</dbReference>
<dbReference type="KEGG" id="tzo:THMIRHAT_10050"/>
<feature type="binding site" evidence="2">
    <location>
        <position position="101"/>
    </location>
    <ligand>
        <name>Fe cation</name>
        <dbReference type="ChEBI" id="CHEBI:24875"/>
    </ligand>
</feature>
<sequence>MRQIKTIIHGQATSDGAGVQLRRYIGTSEIRNLDPFLMLDVFSTDQPQDYIGGFPPHPHRGFETVTYLIDGKMRHQDNAGNQGVIVPGGVQWMTAGRGIIHSEMPEQTNGLLKGFQLWINLPASHKMTPPKYQDFAPEAVPIEHSKTGGQIRVIAGKTQAGTEGPVKNTLVYPTFFDIQLTSKESFQHSLAADDQTFVFVLEGQISIGERTLKSGELAILTQGDKVSLQNTFEQISRLILVSGQPIREPIVQRGPFVMNTQAEIEQAFTDYQEDKF</sequence>
<dbReference type="Pfam" id="PF05726">
    <property type="entry name" value="Pirin_C"/>
    <property type="match status" value="1"/>
</dbReference>
<dbReference type="PANTHER" id="PTHR13903">
    <property type="entry name" value="PIRIN-RELATED"/>
    <property type="match status" value="1"/>
</dbReference>
<feature type="domain" description="Pirin C-terminal" evidence="5">
    <location>
        <begin position="176"/>
        <end position="276"/>
    </location>
</feature>
<comment type="cofactor">
    <cofactor evidence="2">
        <name>Fe cation</name>
        <dbReference type="ChEBI" id="CHEBI:24875"/>
    </cofactor>
    <text evidence="2">Binds 1 Fe cation per subunit.</text>
</comment>
<dbReference type="RefSeq" id="WP_173291080.1">
    <property type="nucleotide sequence ID" value="NZ_AP021888.1"/>
</dbReference>
<dbReference type="PIRSF" id="PIRSF006232">
    <property type="entry name" value="Pirin"/>
    <property type="match status" value="1"/>
</dbReference>
<evidence type="ECO:0000313" key="6">
    <source>
        <dbReference type="EMBL" id="BBP43259.1"/>
    </source>
</evidence>
<name>A0A6F8PMC7_9GAMM</name>
<evidence type="ECO:0000256" key="2">
    <source>
        <dbReference type="PIRSR" id="PIRSR006232-1"/>
    </source>
</evidence>
<evidence type="ECO:0000259" key="5">
    <source>
        <dbReference type="Pfam" id="PF05726"/>
    </source>
</evidence>
<keyword evidence="7" id="KW-1185">Reference proteome</keyword>
<protein>
    <recommendedName>
        <fullName evidence="8">Quercetin 2,3-dioxygenase</fullName>
    </recommendedName>
</protein>
<dbReference type="InterPro" id="IPR014710">
    <property type="entry name" value="RmlC-like_jellyroll"/>
</dbReference>
<evidence type="ECO:0008006" key="8">
    <source>
        <dbReference type="Google" id="ProtNLM"/>
    </source>
</evidence>
<feature type="binding site" evidence="2">
    <location>
        <position position="57"/>
    </location>
    <ligand>
        <name>Fe cation</name>
        <dbReference type="ChEBI" id="CHEBI:24875"/>
    </ligand>
</feature>
<dbReference type="CDD" id="cd02247">
    <property type="entry name" value="cupin_pirin_C"/>
    <property type="match status" value="1"/>
</dbReference>
<dbReference type="PANTHER" id="PTHR13903:SF8">
    <property type="entry name" value="PIRIN"/>
    <property type="match status" value="1"/>
</dbReference>